<accession>A0A6G1BXL2</accession>
<reference evidence="1 2" key="1">
    <citation type="submission" date="2019-11" db="EMBL/GenBank/DDBJ databases">
        <title>Whole genome sequence of Oryza granulata.</title>
        <authorList>
            <person name="Li W."/>
        </authorList>
    </citation>
    <scope>NUCLEOTIDE SEQUENCE [LARGE SCALE GENOMIC DNA]</scope>
    <source>
        <strain evidence="2">cv. Menghai</strain>
        <tissue evidence="1">Leaf</tissue>
    </source>
</reference>
<name>A0A6G1BXL2_9ORYZ</name>
<dbReference type="AlphaFoldDB" id="A0A6G1BXL2"/>
<sequence>MVAASDPYQRRWTEKVIDKQSISTTKSMVKIIILLLAQAHAGISNAVRSSIGRPRASLRLECSNDVLWLEAP</sequence>
<evidence type="ECO:0000313" key="2">
    <source>
        <dbReference type="Proteomes" id="UP000479710"/>
    </source>
</evidence>
<dbReference type="EMBL" id="SPHZ02000011">
    <property type="protein sequence ID" value="KAF0892612.1"/>
    <property type="molecule type" value="Genomic_DNA"/>
</dbReference>
<gene>
    <name evidence="1" type="ORF">E2562_017331</name>
</gene>
<protein>
    <submittedName>
        <fullName evidence="1">Uncharacterized protein</fullName>
    </submittedName>
</protein>
<dbReference type="Proteomes" id="UP000479710">
    <property type="component" value="Unassembled WGS sequence"/>
</dbReference>
<organism evidence="1 2">
    <name type="scientific">Oryza meyeriana var. granulata</name>
    <dbReference type="NCBI Taxonomy" id="110450"/>
    <lineage>
        <taxon>Eukaryota</taxon>
        <taxon>Viridiplantae</taxon>
        <taxon>Streptophyta</taxon>
        <taxon>Embryophyta</taxon>
        <taxon>Tracheophyta</taxon>
        <taxon>Spermatophyta</taxon>
        <taxon>Magnoliopsida</taxon>
        <taxon>Liliopsida</taxon>
        <taxon>Poales</taxon>
        <taxon>Poaceae</taxon>
        <taxon>BOP clade</taxon>
        <taxon>Oryzoideae</taxon>
        <taxon>Oryzeae</taxon>
        <taxon>Oryzinae</taxon>
        <taxon>Oryza</taxon>
        <taxon>Oryza meyeriana</taxon>
    </lineage>
</organism>
<proteinExistence type="predicted"/>
<comment type="caution">
    <text evidence="1">The sequence shown here is derived from an EMBL/GenBank/DDBJ whole genome shotgun (WGS) entry which is preliminary data.</text>
</comment>
<evidence type="ECO:0000313" key="1">
    <source>
        <dbReference type="EMBL" id="KAF0892612.1"/>
    </source>
</evidence>
<keyword evidence="2" id="KW-1185">Reference proteome</keyword>